<organism evidence="2">
    <name type="scientific">Caenorhabditis remanei</name>
    <name type="common">Caenorhabditis vulgaris</name>
    <dbReference type="NCBI Taxonomy" id="31234"/>
    <lineage>
        <taxon>Eukaryota</taxon>
        <taxon>Metazoa</taxon>
        <taxon>Ecdysozoa</taxon>
        <taxon>Nematoda</taxon>
        <taxon>Chromadorea</taxon>
        <taxon>Rhabditida</taxon>
        <taxon>Rhabditina</taxon>
        <taxon>Rhabditomorpha</taxon>
        <taxon>Rhabditoidea</taxon>
        <taxon>Rhabditidae</taxon>
        <taxon>Peloderinae</taxon>
        <taxon>Caenorhabditis</taxon>
    </lineage>
</organism>
<dbReference type="EMBL" id="DS268487">
    <property type="protein sequence ID" value="EFP10679.1"/>
    <property type="molecule type" value="Genomic_DNA"/>
</dbReference>
<dbReference type="Proteomes" id="UP000008281">
    <property type="component" value="Unassembled WGS sequence"/>
</dbReference>
<evidence type="ECO:0000313" key="1">
    <source>
        <dbReference type="EMBL" id="EFP10679.1"/>
    </source>
</evidence>
<dbReference type="AlphaFoldDB" id="E3MWD9"/>
<name>E3MWD9_CAERE</name>
<keyword evidence="2" id="KW-1185">Reference proteome</keyword>
<evidence type="ECO:0000313" key="2">
    <source>
        <dbReference type="Proteomes" id="UP000008281"/>
    </source>
</evidence>
<gene>
    <name evidence="1" type="ORF">CRE_01138</name>
</gene>
<protein>
    <submittedName>
        <fullName evidence="1">Uncharacterized protein</fullName>
    </submittedName>
</protein>
<dbReference type="FunCoup" id="E3MWD9">
    <property type="interactions" value="517"/>
</dbReference>
<accession>E3MWD9</accession>
<dbReference type="InParanoid" id="E3MWD9"/>
<dbReference type="STRING" id="31234.E3MWD9"/>
<dbReference type="HOGENOM" id="CLU_512140_0_0_1"/>
<sequence length="520" mass="60207">MTIHHHGSAERKSVDDYSDIPRGEACKQLVEQLNRNLYSLNANMQTTFKQMVHVETRYDKLDNNQRKNGNQNVYFRIGHEISLLSSCLQENMSKCTMPYAPHEEQLVQLDSAKRNLKQLTRLLDARQIFDSEDAHSEKLKDRAIDDSLLPTLVAIGENLKIIKELGAKPKFDSESYHKTKDRYLAWKGTEFAVKFDTPGGLDDIFEAFTTLNSVNDFYRLYQHHFDQSLNTLLNKHSGVEEKKSLKEIGSALVTKSAEHFRTHIGSLCKYCEETEAFTRLLDAWKNFVKNGALEKLFENTMENYSNFDLLSDLKAIVNKAYEEFEANGGTNVDEDEESIENIERIIVDGLMESAKKPLADKLRSMVEPPPLNFRSVAEVMSSLENFAYLLREVSHQLLEIYSDDDGREFMISILKPIFTDYTMRLGRMEDNSAQKVKLEEYLERVQLSGQLSMIVDEYKEQTEIKTGQELKNAKKWMNERVKDAIRASHRFVTDKMPNHGTNKNDHNLNVKWRDNWLKMT</sequence>
<dbReference type="OrthoDB" id="5780193at2759"/>
<dbReference type="eggNOG" id="KOG0255">
    <property type="taxonomic scope" value="Eukaryota"/>
</dbReference>
<proteinExistence type="predicted"/>
<reference evidence="1" key="1">
    <citation type="submission" date="2007-07" db="EMBL/GenBank/DDBJ databases">
        <title>PCAP assembly of the Caenorhabditis remanei genome.</title>
        <authorList>
            <consortium name="The Caenorhabditis remanei Sequencing Consortium"/>
            <person name="Wilson R.K."/>
        </authorList>
    </citation>
    <scope>NUCLEOTIDE SEQUENCE [LARGE SCALE GENOMIC DNA]</scope>
    <source>
        <strain evidence="1">PB4641</strain>
    </source>
</reference>